<comment type="subcellular location">
    <subcellularLocation>
        <location evidence="1">Cytoplasm</location>
    </subcellularLocation>
</comment>
<evidence type="ECO:0000259" key="8">
    <source>
        <dbReference type="PROSITE" id="PS51082"/>
    </source>
</evidence>
<accession>A0A674PEB2</accession>
<dbReference type="GO" id="GO:0007009">
    <property type="term" value="P:plasma membrane organization"/>
    <property type="evidence" value="ECO:0007669"/>
    <property type="project" value="InterPro"/>
</dbReference>
<dbReference type="InterPro" id="IPR030127">
    <property type="entry name" value="MTSS1/MTSS2"/>
</dbReference>
<keyword evidence="3" id="KW-0597">Phosphoprotein</keyword>
<dbReference type="GO" id="GO:0005737">
    <property type="term" value="C:cytoplasm"/>
    <property type="evidence" value="ECO:0007669"/>
    <property type="project" value="UniProtKB-SubCell"/>
</dbReference>
<dbReference type="Pfam" id="PF08397">
    <property type="entry name" value="IMD"/>
    <property type="match status" value="1"/>
</dbReference>
<keyword evidence="2" id="KW-0963">Cytoplasm</keyword>
<dbReference type="PANTHER" id="PTHR15708">
    <property type="entry name" value="ACTIN BUNDLING/MISSING IN METASTASIS-RELATED"/>
    <property type="match status" value="1"/>
</dbReference>
<comment type="similarity">
    <text evidence="6">Belongs to the MTSS family.</text>
</comment>
<evidence type="ECO:0000256" key="5">
    <source>
        <dbReference type="ARBA" id="ARBA00023203"/>
    </source>
</evidence>
<evidence type="ECO:0000313" key="10">
    <source>
        <dbReference type="Ensembl" id="ENSTRUP00000084006.1"/>
    </source>
</evidence>
<dbReference type="GO" id="GO:0005543">
    <property type="term" value="F:phospholipid binding"/>
    <property type="evidence" value="ECO:0007669"/>
    <property type="project" value="TreeGrafter"/>
</dbReference>
<dbReference type="SUPFAM" id="SSF103657">
    <property type="entry name" value="BAR/IMD domain-like"/>
    <property type="match status" value="1"/>
</dbReference>
<keyword evidence="5" id="KW-0009">Actin-binding</keyword>
<dbReference type="CDD" id="cd07643">
    <property type="entry name" value="I-BAR_IMD_MIM"/>
    <property type="match status" value="1"/>
</dbReference>
<keyword evidence="11" id="KW-1185">Reference proteome</keyword>
<dbReference type="Proteomes" id="UP000005226">
    <property type="component" value="Chromosome 7"/>
</dbReference>
<dbReference type="FunFam" id="1.20.1270.60:FF:000010">
    <property type="entry name" value="Metastasis suppressor 1, isoform CRA_e"/>
    <property type="match status" value="1"/>
</dbReference>
<evidence type="ECO:0000259" key="9">
    <source>
        <dbReference type="PROSITE" id="PS51338"/>
    </source>
</evidence>
<dbReference type="GO" id="GO:0015629">
    <property type="term" value="C:actin cytoskeleton"/>
    <property type="evidence" value="ECO:0007669"/>
    <property type="project" value="TreeGrafter"/>
</dbReference>
<dbReference type="InterPro" id="IPR027267">
    <property type="entry name" value="AH/BAR_dom_sf"/>
</dbReference>
<evidence type="ECO:0000256" key="6">
    <source>
        <dbReference type="ARBA" id="ARBA00061293"/>
    </source>
</evidence>
<dbReference type="PROSITE" id="PS51338">
    <property type="entry name" value="IMD"/>
    <property type="match status" value="1"/>
</dbReference>
<dbReference type="GO" id="GO:0003779">
    <property type="term" value="F:actin binding"/>
    <property type="evidence" value="ECO:0007669"/>
    <property type="project" value="UniProtKB-KW"/>
</dbReference>
<feature type="domain" description="IMD" evidence="9">
    <location>
        <begin position="1"/>
        <end position="250"/>
    </location>
</feature>
<organism evidence="10 11">
    <name type="scientific">Takifugu rubripes</name>
    <name type="common">Japanese pufferfish</name>
    <name type="synonym">Fugu rubripes</name>
    <dbReference type="NCBI Taxonomy" id="31033"/>
    <lineage>
        <taxon>Eukaryota</taxon>
        <taxon>Metazoa</taxon>
        <taxon>Chordata</taxon>
        <taxon>Craniata</taxon>
        <taxon>Vertebrata</taxon>
        <taxon>Euteleostomi</taxon>
        <taxon>Actinopterygii</taxon>
        <taxon>Neopterygii</taxon>
        <taxon>Teleostei</taxon>
        <taxon>Neoteleostei</taxon>
        <taxon>Acanthomorphata</taxon>
        <taxon>Eupercaria</taxon>
        <taxon>Tetraodontiformes</taxon>
        <taxon>Tetradontoidea</taxon>
        <taxon>Tetraodontidae</taxon>
        <taxon>Takifugu</taxon>
    </lineage>
</organism>
<dbReference type="PANTHER" id="PTHR15708:SF10">
    <property type="entry name" value="PROTEIN MTSS 1"/>
    <property type="match status" value="1"/>
</dbReference>
<dbReference type="InterPro" id="IPR003124">
    <property type="entry name" value="WH2_dom"/>
</dbReference>
<feature type="compositionally biased region" description="Polar residues" evidence="7">
    <location>
        <begin position="655"/>
        <end position="675"/>
    </location>
</feature>
<dbReference type="GO" id="GO:0032233">
    <property type="term" value="P:positive regulation of actin filament bundle assembly"/>
    <property type="evidence" value="ECO:0007669"/>
    <property type="project" value="TreeGrafter"/>
</dbReference>
<name>A0A674PEB2_TAKRU</name>
<dbReference type="GeneTree" id="ENSGT00950000183156"/>
<evidence type="ECO:0000256" key="1">
    <source>
        <dbReference type="ARBA" id="ARBA00004496"/>
    </source>
</evidence>
<dbReference type="InterPro" id="IPR013606">
    <property type="entry name" value="I-BAR_dom"/>
</dbReference>
<feature type="region of interest" description="Disordered" evidence="7">
    <location>
        <begin position="333"/>
        <end position="371"/>
    </location>
</feature>
<dbReference type="PROSITE" id="PS51082">
    <property type="entry name" value="WH2"/>
    <property type="match status" value="1"/>
</dbReference>
<dbReference type="GO" id="GO:0034334">
    <property type="term" value="P:adherens junction maintenance"/>
    <property type="evidence" value="ECO:0007669"/>
    <property type="project" value="TreeGrafter"/>
</dbReference>
<feature type="region of interest" description="Disordered" evidence="7">
    <location>
        <begin position="256"/>
        <end position="308"/>
    </location>
</feature>
<feature type="compositionally biased region" description="Low complexity" evidence="7">
    <location>
        <begin position="333"/>
        <end position="343"/>
    </location>
</feature>
<reference evidence="10" key="3">
    <citation type="submission" date="2025-09" db="UniProtKB">
        <authorList>
            <consortium name="Ensembl"/>
        </authorList>
    </citation>
    <scope>IDENTIFICATION</scope>
</reference>
<evidence type="ECO:0000256" key="2">
    <source>
        <dbReference type="ARBA" id="ARBA00022490"/>
    </source>
</evidence>
<reference evidence="10 11" key="1">
    <citation type="journal article" date="2011" name="Genome Biol. Evol.">
        <title>Integration of the genetic map and genome assembly of fugu facilitates insights into distinct features of genome evolution in teleosts and mammals.</title>
        <authorList>
            <person name="Kai W."/>
            <person name="Kikuchi K."/>
            <person name="Tohari S."/>
            <person name="Chew A.K."/>
            <person name="Tay A."/>
            <person name="Fujiwara A."/>
            <person name="Hosoya S."/>
            <person name="Suetake H."/>
            <person name="Naruse K."/>
            <person name="Brenner S."/>
            <person name="Suzuki Y."/>
            <person name="Venkatesh B."/>
        </authorList>
    </citation>
    <scope>NUCLEOTIDE SEQUENCE [LARGE SCALE GENOMIC DNA]</scope>
</reference>
<proteinExistence type="inferred from homology"/>
<feature type="compositionally biased region" description="Low complexity" evidence="7">
    <location>
        <begin position="256"/>
        <end position="306"/>
    </location>
</feature>
<feature type="compositionally biased region" description="Polar residues" evidence="7">
    <location>
        <begin position="344"/>
        <end position="363"/>
    </location>
</feature>
<dbReference type="Gene3D" id="1.20.1270.60">
    <property type="entry name" value="Arfaptin homology (AH) domain/BAR domain"/>
    <property type="match status" value="1"/>
</dbReference>
<sequence>MEAAIEKECSALGGLFQTVIGDMKSSYPVWEDFITKAGKLQSQLRATAVTVATFLDAFQKVADLATNSRGGTRDIGSALTRMCMRHRSIEAKLKQFSITFMEGLINPLQEQLEEWKRGVNTLDKDYAKEFKKARQEIKKKSSDTLKLQKKAKKGRGDIQPQLDSAMQDVSDKFILLEETEKQALRKALIEHRQRICCFVTMLRPVVDEEISLLGEVTHLQAISDDLKALTSDPHKLPPASEQVILDLKSSDYGWSYQTPPSSPSTTMSRKSSMCSSLNSVNSSDSRGSSGSHSHSPSSSSSSSSHHLFNHHNRHRYRSSALPQQAPIRLSSISSHDSGFMSSSHDQWASSKSSSPMQTETKLSNGFDHYSPENSPYLPTRSWSRPASALLPDYPPYCTLGPMIPSSRVPSWKDWAKPGPYDQPMVNTLRRKKDKDLATVPNMNGSILPPLSVSLRGGHIEPHEELALALSRGLDLDNQRSSRDSIQCSSGYSTQTNTPCCSEDTIPSQVSDYDYFSMAGDQEPEPQQMDFDKSSTIPRNSDISHSYRQMFQSKRPASTAGLPSHGPVIVTPGVATIRRTPSSKPSARRSASVGGTGPIPIRTPVIPVKPPVVPDLSGGINGGRAAEQAGGERGRNPESPTFVREGDADTLPMMSWSGQATTNPPGVPLSNQQHFQSEAGERSEGDMLVAIRKGVKLKRTLTNDRSAPRIA</sequence>
<evidence type="ECO:0000256" key="7">
    <source>
        <dbReference type="SAM" id="MobiDB-lite"/>
    </source>
</evidence>
<evidence type="ECO:0000256" key="4">
    <source>
        <dbReference type="ARBA" id="ARBA00023054"/>
    </source>
</evidence>
<keyword evidence="4" id="KW-0175">Coiled coil</keyword>
<dbReference type="Pfam" id="PF02205">
    <property type="entry name" value="WH2"/>
    <property type="match status" value="1"/>
</dbReference>
<feature type="region of interest" description="Disordered" evidence="7">
    <location>
        <begin position="577"/>
        <end position="684"/>
    </location>
</feature>
<gene>
    <name evidence="10" type="primary">LOC101079892</name>
</gene>
<evidence type="ECO:0000313" key="11">
    <source>
        <dbReference type="Proteomes" id="UP000005226"/>
    </source>
</evidence>
<dbReference type="AlphaFoldDB" id="A0A674PEB2"/>
<feature type="compositionally biased region" description="Low complexity" evidence="7">
    <location>
        <begin position="577"/>
        <end position="605"/>
    </location>
</feature>
<dbReference type="GO" id="GO:0009898">
    <property type="term" value="C:cytoplasmic side of plasma membrane"/>
    <property type="evidence" value="ECO:0007669"/>
    <property type="project" value="TreeGrafter"/>
</dbReference>
<protein>
    <submittedName>
        <fullName evidence="10">MTSS I-BAR domain containing 1</fullName>
    </submittedName>
</protein>
<reference evidence="10" key="2">
    <citation type="submission" date="2025-08" db="UniProtKB">
        <authorList>
            <consortium name="Ensembl"/>
        </authorList>
    </citation>
    <scope>IDENTIFICATION</scope>
</reference>
<dbReference type="CDD" id="cd22060">
    <property type="entry name" value="WH2_MTSS1"/>
    <property type="match status" value="1"/>
</dbReference>
<dbReference type="Ensembl" id="ENSTRUT00000091810.1">
    <property type="protein sequence ID" value="ENSTRUP00000084006.1"/>
    <property type="gene ID" value="ENSTRUG00000009080.3"/>
</dbReference>
<evidence type="ECO:0000256" key="3">
    <source>
        <dbReference type="ARBA" id="ARBA00022553"/>
    </source>
</evidence>
<feature type="domain" description="WH2" evidence="8">
    <location>
        <begin position="682"/>
        <end position="699"/>
    </location>
</feature>